<dbReference type="Gene3D" id="6.20.190.10">
    <property type="entry name" value="Nutrient germinant receptor protein C, domain 1"/>
    <property type="match status" value="1"/>
</dbReference>
<gene>
    <name evidence="10" type="ORF">C812_01395</name>
</gene>
<feature type="domain" description="Spore germination GerAC-like C-terminal" evidence="8">
    <location>
        <begin position="216"/>
        <end position="383"/>
    </location>
</feature>
<evidence type="ECO:0000259" key="8">
    <source>
        <dbReference type="Pfam" id="PF05504"/>
    </source>
</evidence>
<comment type="subcellular location">
    <subcellularLocation>
        <location evidence="1">Membrane</location>
        <topology evidence="1">Lipid-anchor</topology>
    </subcellularLocation>
</comment>
<evidence type="ECO:0000256" key="5">
    <source>
        <dbReference type="ARBA" id="ARBA00023136"/>
    </source>
</evidence>
<dbReference type="Proteomes" id="UP000019598">
    <property type="component" value="Unassembled WGS sequence"/>
</dbReference>
<dbReference type="OrthoDB" id="2569624at2"/>
<comment type="caution">
    <text evidence="10">The sequence shown here is derived from an EMBL/GenBank/DDBJ whole genome shotgun (WGS) entry which is preliminary data.</text>
</comment>
<organism evidence="10 11">
    <name type="scientific">Paenibacillus barengoltzii G22</name>
    <dbReference type="NCBI Taxonomy" id="1235795"/>
    <lineage>
        <taxon>Bacteria</taxon>
        <taxon>Bacillati</taxon>
        <taxon>Bacillota</taxon>
        <taxon>Bacilli</taxon>
        <taxon>Bacillales</taxon>
        <taxon>Paenibacillaceae</taxon>
        <taxon>Paenibacillus</taxon>
    </lineage>
</organism>
<evidence type="ECO:0000256" key="6">
    <source>
        <dbReference type="ARBA" id="ARBA00023139"/>
    </source>
</evidence>
<dbReference type="Gene3D" id="3.30.300.210">
    <property type="entry name" value="Nutrient germinant receptor protein C, domain 3"/>
    <property type="match status" value="1"/>
</dbReference>
<evidence type="ECO:0000256" key="4">
    <source>
        <dbReference type="ARBA" id="ARBA00022729"/>
    </source>
</evidence>
<dbReference type="GO" id="GO:0016020">
    <property type="term" value="C:membrane"/>
    <property type="evidence" value="ECO:0007669"/>
    <property type="project" value="UniProtKB-SubCell"/>
</dbReference>
<keyword evidence="3" id="KW-0309">Germination</keyword>
<proteinExistence type="inferred from homology"/>
<evidence type="ECO:0000256" key="7">
    <source>
        <dbReference type="ARBA" id="ARBA00023288"/>
    </source>
</evidence>
<name>R9LEB6_9BACL</name>
<dbReference type="EMBL" id="ASSZ01000013">
    <property type="protein sequence ID" value="EOS57075.1"/>
    <property type="molecule type" value="Genomic_DNA"/>
</dbReference>
<dbReference type="InterPro" id="IPR008844">
    <property type="entry name" value="Spore_GerAC-like"/>
</dbReference>
<dbReference type="InterPro" id="IPR046953">
    <property type="entry name" value="Spore_GerAC-like_C"/>
</dbReference>
<keyword evidence="4" id="KW-0732">Signal</keyword>
<keyword evidence="7" id="KW-0449">Lipoprotein</keyword>
<dbReference type="Pfam" id="PF05504">
    <property type="entry name" value="Spore_GerAC"/>
    <property type="match status" value="1"/>
</dbReference>
<dbReference type="PANTHER" id="PTHR35789">
    <property type="entry name" value="SPORE GERMINATION PROTEIN B3"/>
    <property type="match status" value="1"/>
</dbReference>
<dbReference type="InterPro" id="IPR038501">
    <property type="entry name" value="Spore_GerAC_C_sf"/>
</dbReference>
<evidence type="ECO:0000256" key="3">
    <source>
        <dbReference type="ARBA" id="ARBA00022544"/>
    </source>
</evidence>
<dbReference type="RefSeq" id="WP_016311925.1">
    <property type="nucleotide sequence ID" value="NZ_KE159652.1"/>
</dbReference>
<evidence type="ECO:0000313" key="10">
    <source>
        <dbReference type="EMBL" id="EOS57075.1"/>
    </source>
</evidence>
<feature type="domain" description="Spore germination protein N-terminal" evidence="9">
    <location>
        <begin position="23"/>
        <end position="207"/>
    </location>
</feature>
<keyword evidence="5" id="KW-0472">Membrane</keyword>
<comment type="similarity">
    <text evidence="2">Belongs to the GerABKC lipoprotein family.</text>
</comment>
<reference evidence="10 11" key="1">
    <citation type="submission" date="2013-04" db="EMBL/GenBank/DDBJ databases">
        <title>The Genome Sequence of Paenibacillus barengoltzii G22.</title>
        <authorList>
            <consortium name="The Broad Institute Genomics Platform"/>
            <consortium name="The Broad Institute Genome Sequencing Center for Infectious Disease"/>
            <person name="Earl A."/>
            <person name="Xavier R."/>
            <person name="Elson C."/>
            <person name="Duck W."/>
            <person name="Walker B."/>
            <person name="Young S."/>
            <person name="Zeng Q."/>
            <person name="Gargeya S."/>
            <person name="Fitzgerald M."/>
            <person name="Haas B."/>
            <person name="Abouelleil A."/>
            <person name="Allen A.W."/>
            <person name="Alvarado L."/>
            <person name="Arachchi H.M."/>
            <person name="Berlin A.M."/>
            <person name="Chapman S.B."/>
            <person name="Gainer-Dewar J."/>
            <person name="Goldberg J."/>
            <person name="Griggs A."/>
            <person name="Gujja S."/>
            <person name="Hansen M."/>
            <person name="Howarth C."/>
            <person name="Imamovic A."/>
            <person name="Ireland A."/>
            <person name="Larimer J."/>
            <person name="McCowan C."/>
            <person name="Murphy C."/>
            <person name="Pearson M."/>
            <person name="Poon T.W."/>
            <person name="Priest M."/>
            <person name="Roberts A."/>
            <person name="Saif S."/>
            <person name="Shea T."/>
            <person name="Sisk P."/>
            <person name="Sykes S."/>
            <person name="Wortman J."/>
            <person name="Nusbaum C."/>
            <person name="Birren B."/>
        </authorList>
    </citation>
    <scope>NUCLEOTIDE SEQUENCE [LARGE SCALE GENOMIC DNA]</scope>
    <source>
        <strain evidence="10 11">G22</strain>
    </source>
</reference>
<sequence length="390" mass="44195">MRRVRWIWFIALILAIGMTGCWDRVEIEDRGFVVGAGIDLADEEEAEEGQYILTYQFVIPGGLQAREGDSNNGSSSKKAYFNLSSAANTMFGATRKLSYQTSRSPYLQHLRMILISRKLSESGELASVLDVFLRDHEMRRATKIMVTEGEAREVLETNPKNEKLPVMFFESTSLNPTKSSSIFPPTNIGDVQAYILSKSSFALPIIRKHGNEVSVSGAALFDNAQRLKGFLNEEETSGLNILRGTAKDGVIEVRVNDEYIAYEIKGLRQTIQADVSDPEHIRFTIHLELEGNVGETQERLDLLSPHQLAELEEKTEQEVIRITNGTLTKLQQEFRVDVLDLGDELNRRHHALWQSIKDDWEQGERYFSRCDIEVKVRAKIRIVGSTLETK</sequence>
<dbReference type="STRING" id="1235795.C812_01395"/>
<dbReference type="PATRIC" id="fig|1235795.3.peg.1357"/>
<protein>
    <submittedName>
        <fullName evidence="10">Ger(X)C family germination protein</fullName>
    </submittedName>
</protein>
<evidence type="ECO:0000259" key="9">
    <source>
        <dbReference type="Pfam" id="PF25198"/>
    </source>
</evidence>
<accession>R9LEB6</accession>
<dbReference type="PROSITE" id="PS51257">
    <property type="entry name" value="PROKAR_LIPOPROTEIN"/>
    <property type="match status" value="1"/>
</dbReference>
<dbReference type="NCBIfam" id="TIGR02887">
    <property type="entry name" value="spore_ger_x_C"/>
    <property type="match status" value="1"/>
</dbReference>
<dbReference type="Pfam" id="PF25198">
    <property type="entry name" value="Spore_GerAC_N"/>
    <property type="match status" value="1"/>
</dbReference>
<dbReference type="AlphaFoldDB" id="R9LEB6"/>
<dbReference type="InterPro" id="IPR057336">
    <property type="entry name" value="GerAC_N"/>
</dbReference>
<evidence type="ECO:0000313" key="11">
    <source>
        <dbReference type="Proteomes" id="UP000019598"/>
    </source>
</evidence>
<dbReference type="HOGENOM" id="CLU_051140_0_1_9"/>
<dbReference type="PANTHER" id="PTHR35789:SF1">
    <property type="entry name" value="SPORE GERMINATION PROTEIN B3"/>
    <property type="match status" value="1"/>
</dbReference>
<evidence type="ECO:0000256" key="2">
    <source>
        <dbReference type="ARBA" id="ARBA00007886"/>
    </source>
</evidence>
<dbReference type="GeneID" id="43344441"/>
<dbReference type="GO" id="GO:0009847">
    <property type="term" value="P:spore germination"/>
    <property type="evidence" value="ECO:0007669"/>
    <property type="project" value="InterPro"/>
</dbReference>
<keyword evidence="6" id="KW-0564">Palmitate</keyword>
<evidence type="ECO:0000256" key="1">
    <source>
        <dbReference type="ARBA" id="ARBA00004635"/>
    </source>
</evidence>